<dbReference type="HOGENOM" id="CLU_3046151_0_0_10"/>
<accession>E4T267</accession>
<proteinExistence type="predicted"/>
<dbReference type="Proteomes" id="UP000008718">
    <property type="component" value="Chromosome"/>
</dbReference>
<feature type="transmembrane region" description="Helical" evidence="1">
    <location>
        <begin position="6"/>
        <end position="27"/>
    </location>
</feature>
<name>E4T267_PALPW</name>
<keyword evidence="1" id="KW-0812">Transmembrane</keyword>
<keyword evidence="3" id="KW-1185">Reference proteome</keyword>
<dbReference type="STRING" id="694427.Palpr_0655"/>
<dbReference type="AlphaFoldDB" id="E4T267"/>
<organism evidence="2 3">
    <name type="scientific">Paludibacter propionicigenes (strain DSM 17365 / JCM 13257 / WB4)</name>
    <dbReference type="NCBI Taxonomy" id="694427"/>
    <lineage>
        <taxon>Bacteria</taxon>
        <taxon>Pseudomonadati</taxon>
        <taxon>Bacteroidota</taxon>
        <taxon>Bacteroidia</taxon>
        <taxon>Bacteroidales</taxon>
        <taxon>Paludibacteraceae</taxon>
        <taxon>Paludibacter</taxon>
    </lineage>
</organism>
<reference key="1">
    <citation type="submission" date="2010-11" db="EMBL/GenBank/DDBJ databases">
        <title>The complete genome of Paludibacter propionicigenes DSM 17365.</title>
        <authorList>
            <consortium name="US DOE Joint Genome Institute (JGI-PGF)"/>
            <person name="Lucas S."/>
            <person name="Copeland A."/>
            <person name="Lapidus A."/>
            <person name="Bruce D."/>
            <person name="Goodwin L."/>
            <person name="Pitluck S."/>
            <person name="Kyrpides N."/>
            <person name="Mavromatis K."/>
            <person name="Ivanova N."/>
            <person name="Munk A.C."/>
            <person name="Brettin T."/>
            <person name="Detter J.C."/>
            <person name="Han C."/>
            <person name="Tapia R."/>
            <person name="Land M."/>
            <person name="Hauser L."/>
            <person name="Markowitz V."/>
            <person name="Cheng J.-F."/>
            <person name="Hugenholtz P."/>
            <person name="Woyke T."/>
            <person name="Wu D."/>
            <person name="Gronow S."/>
            <person name="Wellnitz S."/>
            <person name="Brambilla E."/>
            <person name="Klenk H.-P."/>
            <person name="Eisen J.A."/>
        </authorList>
    </citation>
    <scope>NUCLEOTIDE SEQUENCE</scope>
    <source>
        <strain>WB4</strain>
    </source>
</reference>
<evidence type="ECO:0000313" key="3">
    <source>
        <dbReference type="Proteomes" id="UP000008718"/>
    </source>
</evidence>
<dbReference type="EMBL" id="CP002345">
    <property type="protein sequence ID" value="ADQ78811.1"/>
    <property type="molecule type" value="Genomic_DNA"/>
</dbReference>
<reference evidence="2 3" key="2">
    <citation type="journal article" date="2011" name="Stand. Genomic Sci.">
        <title>Complete genome sequence of Paludibacter propionicigenes type strain (WB4).</title>
        <authorList>
            <person name="Gronow S."/>
            <person name="Munk C."/>
            <person name="Lapidus A."/>
            <person name="Nolan M."/>
            <person name="Lucas S."/>
            <person name="Hammon N."/>
            <person name="Deshpande S."/>
            <person name="Cheng J.F."/>
            <person name="Tapia R."/>
            <person name="Han C."/>
            <person name="Goodwin L."/>
            <person name="Pitluck S."/>
            <person name="Liolios K."/>
            <person name="Ivanova N."/>
            <person name="Mavromatis K."/>
            <person name="Mikhailova N."/>
            <person name="Pati A."/>
            <person name="Chen A."/>
            <person name="Palaniappan K."/>
            <person name="Land M."/>
            <person name="Hauser L."/>
            <person name="Chang Y.J."/>
            <person name="Jeffries C.D."/>
            <person name="Brambilla E."/>
            <person name="Rohde M."/>
            <person name="Goker M."/>
            <person name="Detter J.C."/>
            <person name="Woyke T."/>
            <person name="Bristow J."/>
            <person name="Eisen J.A."/>
            <person name="Markowitz V."/>
            <person name="Hugenholtz P."/>
            <person name="Kyrpides N.C."/>
            <person name="Klenk H.P."/>
        </authorList>
    </citation>
    <scope>NUCLEOTIDE SEQUENCE [LARGE SCALE GENOMIC DNA]</scope>
    <source>
        <strain evidence="3">DSM 17365 / JCM 13257 / WB4</strain>
    </source>
</reference>
<keyword evidence="1" id="KW-1133">Transmembrane helix</keyword>
<dbReference type="KEGG" id="ppn:Palpr_0655"/>
<keyword evidence="1" id="KW-0472">Membrane</keyword>
<sequence>MGIFSIFPILIVVFYLTIIVTVLYLVYTWVTKFISLKEEQNDLLREIIKRLENK</sequence>
<evidence type="ECO:0000313" key="2">
    <source>
        <dbReference type="EMBL" id="ADQ78811.1"/>
    </source>
</evidence>
<gene>
    <name evidence="2" type="ordered locus">Palpr_0655</name>
</gene>
<dbReference type="eggNOG" id="ENOG502ZQJQ">
    <property type="taxonomic scope" value="Bacteria"/>
</dbReference>
<protein>
    <submittedName>
        <fullName evidence="2">Uncharacterized protein</fullName>
    </submittedName>
</protein>
<evidence type="ECO:0000256" key="1">
    <source>
        <dbReference type="SAM" id="Phobius"/>
    </source>
</evidence>